<dbReference type="PANTHER" id="PTHR35271">
    <property type="entry name" value="ABC TRANSPORTER, SUBSTRATE-BINDING LIPOPROTEIN-RELATED"/>
    <property type="match status" value="1"/>
</dbReference>
<evidence type="ECO:0000313" key="3">
    <source>
        <dbReference type="Proteomes" id="UP000553059"/>
    </source>
</evidence>
<dbReference type="PROSITE" id="PS51257">
    <property type="entry name" value="PROKAR_LIPOPROTEIN"/>
    <property type="match status" value="1"/>
</dbReference>
<reference evidence="2 3" key="1">
    <citation type="journal article" date="2020" name="Biotechnol. Biofuels">
        <title>New insights from the biogas microbiome by comprehensive genome-resolved metagenomics of nearly 1600 species originating from multiple anaerobic digesters.</title>
        <authorList>
            <person name="Campanaro S."/>
            <person name="Treu L."/>
            <person name="Rodriguez-R L.M."/>
            <person name="Kovalovszki A."/>
            <person name="Ziels R.M."/>
            <person name="Maus I."/>
            <person name="Zhu X."/>
            <person name="Kougias P.G."/>
            <person name="Basile A."/>
            <person name="Luo G."/>
            <person name="Schluter A."/>
            <person name="Konstantinidis K.T."/>
            <person name="Angelidaki I."/>
        </authorList>
    </citation>
    <scope>NUCLEOTIDE SEQUENCE [LARGE SCALE GENOMIC DNA]</scope>
    <source>
        <strain evidence="2">AS05jafATM_4</strain>
    </source>
</reference>
<dbReference type="PANTHER" id="PTHR35271:SF1">
    <property type="entry name" value="ABC TRANSPORTER, SUBSTRATE-BINDING LIPOPROTEIN"/>
    <property type="match status" value="1"/>
</dbReference>
<gene>
    <name evidence="2" type="ORF">GX523_13065</name>
</gene>
<protein>
    <submittedName>
        <fullName evidence="2">ABC transporter substrate-binding protein</fullName>
    </submittedName>
</protein>
<organism evidence="2 3">
    <name type="scientific">Desulfitobacterium dehalogenans</name>
    <dbReference type="NCBI Taxonomy" id="36854"/>
    <lineage>
        <taxon>Bacteria</taxon>
        <taxon>Bacillati</taxon>
        <taxon>Bacillota</taxon>
        <taxon>Clostridia</taxon>
        <taxon>Eubacteriales</taxon>
        <taxon>Desulfitobacteriaceae</taxon>
        <taxon>Desulfitobacterium</taxon>
    </lineage>
</organism>
<feature type="chain" id="PRO_5027858553" evidence="1">
    <location>
        <begin position="27"/>
        <end position="332"/>
    </location>
</feature>
<accession>A0A7C6Z5P5</accession>
<name>A0A7C6Z5P5_9FIRM</name>
<dbReference type="InterPro" id="IPR007487">
    <property type="entry name" value="ABC_transpt-TYRBP-like"/>
</dbReference>
<dbReference type="Pfam" id="PF04392">
    <property type="entry name" value="ABC_sub_bind"/>
    <property type="match status" value="1"/>
</dbReference>
<dbReference type="CDD" id="cd06325">
    <property type="entry name" value="PBP1_ABC_unchar_transporter"/>
    <property type="match status" value="1"/>
</dbReference>
<evidence type="ECO:0000313" key="2">
    <source>
        <dbReference type="EMBL" id="HHY27646.1"/>
    </source>
</evidence>
<dbReference type="EMBL" id="DUTF01000284">
    <property type="protein sequence ID" value="HHY27646.1"/>
    <property type="molecule type" value="Genomic_DNA"/>
</dbReference>
<dbReference type="InterPro" id="IPR028082">
    <property type="entry name" value="Peripla_BP_I"/>
</dbReference>
<keyword evidence="1" id="KW-0732">Signal</keyword>
<dbReference type="Gene3D" id="3.40.50.2300">
    <property type="match status" value="2"/>
</dbReference>
<dbReference type="AlphaFoldDB" id="A0A7C6Z5P5"/>
<comment type="caution">
    <text evidence="2">The sequence shown here is derived from an EMBL/GenBank/DDBJ whole genome shotgun (WGS) entry which is preliminary data.</text>
</comment>
<dbReference type="SUPFAM" id="SSF53822">
    <property type="entry name" value="Periplasmic binding protein-like I"/>
    <property type="match status" value="1"/>
</dbReference>
<proteinExistence type="predicted"/>
<dbReference type="Proteomes" id="UP000553059">
    <property type="component" value="Unassembled WGS sequence"/>
</dbReference>
<evidence type="ECO:0000256" key="1">
    <source>
        <dbReference type="SAM" id="SignalP"/>
    </source>
</evidence>
<feature type="signal peptide" evidence="1">
    <location>
        <begin position="1"/>
        <end position="26"/>
    </location>
</feature>
<sequence>MKKKFAGILSGVLALSLLLTGCGSKAAGQGNTDGGKTKVGIVQIVEHPSLNTIRESTIAELAAQGFKHGENIIIDYQNAQGDQTNLKTIAQKFVKNNYDLIIAIATPSAQAVVSESKDIPIVFSAATDPLGSGLVANMERPGGNVTGTSDRVSPEKIMGLAEQITPGIKTVGALYSTSETNSVSVIKDLKDYAVVKNIQVVEATVTNSSEVLQAVNSLTGKVDAIFIPIDNTVASAMPAVAQAANKAQVPVYVGADSLVKDGGLATYGINYTVLGQETGKMAAEILNGKNPGDIPVKSMTDMDIYLNQKTADAIGITIPNHILKDAAQVFTE</sequence>